<feature type="domain" description="NADP-dependent oxidoreductase" evidence="7">
    <location>
        <begin position="5"/>
        <end position="313"/>
    </location>
</feature>
<dbReference type="STRING" id="1036611.A0A1L9PNS0"/>
<evidence type="ECO:0000256" key="6">
    <source>
        <dbReference type="ARBA" id="ARBA00049485"/>
    </source>
</evidence>
<dbReference type="GO" id="GO:0016491">
    <property type="term" value="F:oxidoreductase activity"/>
    <property type="evidence" value="ECO:0007669"/>
    <property type="project" value="UniProtKB-KW"/>
</dbReference>
<comment type="similarity">
    <text evidence="4">Belongs to the aldo/keto reductase family. Aldo/keto reductase 2 subfamily.</text>
</comment>
<dbReference type="CDD" id="cd19075">
    <property type="entry name" value="AKR_AKR7A1-5"/>
    <property type="match status" value="1"/>
</dbReference>
<accession>A0A1L9PNS0</accession>
<dbReference type="GeneID" id="63731680"/>
<keyword evidence="9" id="KW-1185">Reference proteome</keyword>
<dbReference type="PANTHER" id="PTHR43364">
    <property type="entry name" value="NADH-SPECIFIC METHYLGLYOXAL REDUCTASE-RELATED"/>
    <property type="match status" value="1"/>
</dbReference>
<dbReference type="RefSeq" id="XP_040668817.1">
    <property type="nucleotide sequence ID" value="XM_040816169.1"/>
</dbReference>
<organism evidence="8 9">
    <name type="scientific">Aspergillus versicolor CBS 583.65</name>
    <dbReference type="NCBI Taxonomy" id="1036611"/>
    <lineage>
        <taxon>Eukaryota</taxon>
        <taxon>Fungi</taxon>
        <taxon>Dikarya</taxon>
        <taxon>Ascomycota</taxon>
        <taxon>Pezizomycotina</taxon>
        <taxon>Eurotiomycetes</taxon>
        <taxon>Eurotiomycetidae</taxon>
        <taxon>Eurotiales</taxon>
        <taxon>Aspergillaceae</taxon>
        <taxon>Aspergillus</taxon>
        <taxon>Aspergillus subgen. Nidulantes</taxon>
    </lineage>
</organism>
<dbReference type="InterPro" id="IPR036812">
    <property type="entry name" value="NAD(P)_OxRdtase_dom_sf"/>
</dbReference>
<evidence type="ECO:0000259" key="7">
    <source>
        <dbReference type="Pfam" id="PF00248"/>
    </source>
</evidence>
<evidence type="ECO:0000313" key="8">
    <source>
        <dbReference type="EMBL" id="OJJ03055.1"/>
    </source>
</evidence>
<gene>
    <name evidence="8" type="ORF">ASPVEDRAFT_72811</name>
</gene>
<dbReference type="AlphaFoldDB" id="A0A1L9PNS0"/>
<comment type="function">
    <text evidence="3">Catalyzes the initial reaction in the xylose utilization pathway by reducing D-xylose into xylitol. Xylose is a major component of hemicelluloses such as xylan. Most fungi utilize D-xylose via three enzymatic reactions, xylose reductase (XR), xylitol dehydrogenase (XDH), and xylulokinase, to form xylulose 5-phosphate, which enters pentose phosphate pathway.</text>
</comment>
<dbReference type="PANTHER" id="PTHR43364:SF4">
    <property type="entry name" value="NAD(P)-LINKED OXIDOREDUCTASE SUPERFAMILY PROTEIN"/>
    <property type="match status" value="1"/>
</dbReference>
<comment type="catalytic activity">
    <reaction evidence="6">
        <text>xylitol + NAD(+) = D-xylose + NADH + H(+)</text>
        <dbReference type="Rhea" id="RHEA:27441"/>
        <dbReference type="ChEBI" id="CHEBI:15378"/>
        <dbReference type="ChEBI" id="CHEBI:17151"/>
        <dbReference type="ChEBI" id="CHEBI:53455"/>
        <dbReference type="ChEBI" id="CHEBI:57540"/>
        <dbReference type="ChEBI" id="CHEBI:57945"/>
        <dbReference type="EC" id="1.1.1.307"/>
    </reaction>
</comment>
<dbReference type="EC" id="1.1.1.307" evidence="1"/>
<evidence type="ECO:0000256" key="4">
    <source>
        <dbReference type="ARBA" id="ARBA00038157"/>
    </source>
</evidence>
<dbReference type="EMBL" id="KV878130">
    <property type="protein sequence ID" value="OJJ03055.1"/>
    <property type="molecule type" value="Genomic_DNA"/>
</dbReference>
<dbReference type="OrthoDB" id="48988at2759"/>
<reference evidence="9" key="1">
    <citation type="journal article" date="2017" name="Genome Biol.">
        <title>Comparative genomics reveals high biological diversity and specific adaptations in the industrially and medically important fungal genus Aspergillus.</title>
        <authorList>
            <person name="de Vries R.P."/>
            <person name="Riley R."/>
            <person name="Wiebenga A."/>
            <person name="Aguilar-Osorio G."/>
            <person name="Amillis S."/>
            <person name="Uchima C.A."/>
            <person name="Anderluh G."/>
            <person name="Asadollahi M."/>
            <person name="Askin M."/>
            <person name="Barry K."/>
            <person name="Battaglia E."/>
            <person name="Bayram O."/>
            <person name="Benocci T."/>
            <person name="Braus-Stromeyer S.A."/>
            <person name="Caldana C."/>
            <person name="Canovas D."/>
            <person name="Cerqueira G.C."/>
            <person name="Chen F."/>
            <person name="Chen W."/>
            <person name="Choi C."/>
            <person name="Clum A."/>
            <person name="Dos Santos R.A."/>
            <person name="Damasio A.R."/>
            <person name="Diallinas G."/>
            <person name="Emri T."/>
            <person name="Fekete E."/>
            <person name="Flipphi M."/>
            <person name="Freyberg S."/>
            <person name="Gallo A."/>
            <person name="Gournas C."/>
            <person name="Habgood R."/>
            <person name="Hainaut M."/>
            <person name="Harispe M.L."/>
            <person name="Henrissat B."/>
            <person name="Hilden K.S."/>
            <person name="Hope R."/>
            <person name="Hossain A."/>
            <person name="Karabika E."/>
            <person name="Karaffa L."/>
            <person name="Karanyi Z."/>
            <person name="Krasevec N."/>
            <person name="Kuo A."/>
            <person name="Kusch H."/>
            <person name="LaButti K."/>
            <person name="Lagendijk E.L."/>
            <person name="Lapidus A."/>
            <person name="Levasseur A."/>
            <person name="Lindquist E."/>
            <person name="Lipzen A."/>
            <person name="Logrieco A.F."/>
            <person name="MacCabe A."/>
            <person name="Maekelae M.R."/>
            <person name="Malavazi I."/>
            <person name="Melin P."/>
            <person name="Meyer V."/>
            <person name="Mielnichuk N."/>
            <person name="Miskei M."/>
            <person name="Molnar A.P."/>
            <person name="Mule G."/>
            <person name="Ngan C.Y."/>
            <person name="Orejas M."/>
            <person name="Orosz E."/>
            <person name="Ouedraogo J.P."/>
            <person name="Overkamp K.M."/>
            <person name="Park H.-S."/>
            <person name="Perrone G."/>
            <person name="Piumi F."/>
            <person name="Punt P.J."/>
            <person name="Ram A.F."/>
            <person name="Ramon A."/>
            <person name="Rauscher S."/>
            <person name="Record E."/>
            <person name="Riano-Pachon D.M."/>
            <person name="Robert V."/>
            <person name="Roehrig J."/>
            <person name="Ruller R."/>
            <person name="Salamov A."/>
            <person name="Salih N.S."/>
            <person name="Samson R.A."/>
            <person name="Sandor E."/>
            <person name="Sanguinetti M."/>
            <person name="Schuetze T."/>
            <person name="Sepcic K."/>
            <person name="Shelest E."/>
            <person name="Sherlock G."/>
            <person name="Sophianopoulou V."/>
            <person name="Squina F.M."/>
            <person name="Sun H."/>
            <person name="Susca A."/>
            <person name="Todd R.B."/>
            <person name="Tsang A."/>
            <person name="Unkles S.E."/>
            <person name="van de Wiele N."/>
            <person name="van Rossen-Uffink D."/>
            <person name="Oliveira J.V."/>
            <person name="Vesth T.C."/>
            <person name="Visser J."/>
            <person name="Yu J.-H."/>
            <person name="Zhou M."/>
            <person name="Andersen M.R."/>
            <person name="Archer D.B."/>
            <person name="Baker S.E."/>
            <person name="Benoit I."/>
            <person name="Brakhage A.A."/>
            <person name="Braus G.H."/>
            <person name="Fischer R."/>
            <person name="Frisvad J.C."/>
            <person name="Goldman G.H."/>
            <person name="Houbraken J."/>
            <person name="Oakley B."/>
            <person name="Pocsi I."/>
            <person name="Scazzocchio C."/>
            <person name="Seiboth B."/>
            <person name="vanKuyk P.A."/>
            <person name="Wortman J."/>
            <person name="Dyer P.S."/>
            <person name="Grigoriev I.V."/>
        </authorList>
    </citation>
    <scope>NUCLEOTIDE SEQUENCE [LARGE SCALE GENOMIC DNA]</scope>
    <source>
        <strain evidence="9">CBS 583.65</strain>
    </source>
</reference>
<comment type="catalytic activity">
    <reaction evidence="5">
        <text>xylitol + NADP(+) = D-xylose + NADPH + H(+)</text>
        <dbReference type="Rhea" id="RHEA:27445"/>
        <dbReference type="ChEBI" id="CHEBI:15378"/>
        <dbReference type="ChEBI" id="CHEBI:17151"/>
        <dbReference type="ChEBI" id="CHEBI:53455"/>
        <dbReference type="ChEBI" id="CHEBI:57783"/>
        <dbReference type="ChEBI" id="CHEBI:58349"/>
        <dbReference type="EC" id="1.1.1.307"/>
    </reaction>
</comment>
<dbReference type="InterPro" id="IPR050523">
    <property type="entry name" value="AKR_Detox_Biosynth"/>
</dbReference>
<dbReference type="PRINTS" id="PR00069">
    <property type="entry name" value="ALDKETRDTASE"/>
</dbReference>
<name>A0A1L9PNS0_ASPVE</name>
<dbReference type="VEuPathDB" id="FungiDB:ASPVEDRAFT_72811"/>
<dbReference type="Gene3D" id="3.20.20.100">
    <property type="entry name" value="NADP-dependent oxidoreductase domain"/>
    <property type="match status" value="1"/>
</dbReference>
<dbReference type="InterPro" id="IPR020471">
    <property type="entry name" value="AKR"/>
</dbReference>
<protein>
    <recommendedName>
        <fullName evidence="1">D-xylose reductase [NAD(P)H]</fullName>
        <ecNumber evidence="1">1.1.1.307</ecNumber>
    </recommendedName>
</protein>
<evidence type="ECO:0000256" key="2">
    <source>
        <dbReference type="ARBA" id="ARBA00023002"/>
    </source>
</evidence>
<evidence type="ECO:0000256" key="3">
    <source>
        <dbReference type="ARBA" id="ARBA00025065"/>
    </source>
</evidence>
<evidence type="ECO:0000256" key="1">
    <source>
        <dbReference type="ARBA" id="ARBA00012845"/>
    </source>
</evidence>
<dbReference type="SUPFAM" id="SSF51430">
    <property type="entry name" value="NAD(P)-linked oxidoreductase"/>
    <property type="match status" value="1"/>
</dbReference>
<dbReference type="PROSITE" id="PS00062">
    <property type="entry name" value="ALDOKETO_REDUCTASE_2"/>
    <property type="match status" value="1"/>
</dbReference>
<dbReference type="InterPro" id="IPR018170">
    <property type="entry name" value="Aldo/ket_reductase_CS"/>
</dbReference>
<dbReference type="Pfam" id="PF00248">
    <property type="entry name" value="Aldo_ket_red"/>
    <property type="match status" value="1"/>
</dbReference>
<keyword evidence="2" id="KW-0560">Oxidoreductase</keyword>
<evidence type="ECO:0000256" key="5">
    <source>
        <dbReference type="ARBA" id="ARBA00047534"/>
    </source>
</evidence>
<dbReference type="Proteomes" id="UP000184073">
    <property type="component" value="Unassembled WGS sequence"/>
</dbReference>
<dbReference type="InterPro" id="IPR023210">
    <property type="entry name" value="NADP_OxRdtase_dom"/>
</dbReference>
<sequence length="325" mass="35805">MSPNRLILGLMTIGPDTNAGARITSLDEYNKCLEYLSSHGYTELDTAAVYVGGKQEAFTRDAGFTGKGFTIASKIMPVAPGDHDPETLKAAWDRSLAKLGVESTDIFYLHAPDRATPYEKTLEAVDEMYRQGRFKQLGLSNYAAWEVAEMVGICERRGFVKPTIYQGMYNAITRALEEELEPCLRKFGISLVIYNPLAAGLFSGKYTSLEKPAEGRFSDKGSLGALYTARYLKPSTMEALSVIEPVAKQHGIPLIEVGLRWCIHHSKLRMVDQGGNDGVILGISSYPQLVQNVEACEKGPLPQGVVEALDNAWKRAKGDAPTYWR</sequence>
<proteinExistence type="inferred from homology"/>
<evidence type="ECO:0000313" key="9">
    <source>
        <dbReference type="Proteomes" id="UP000184073"/>
    </source>
</evidence>